<proteinExistence type="predicted"/>
<comment type="caution">
    <text evidence="2">The sequence shown here is derived from an EMBL/GenBank/DDBJ whole genome shotgun (WGS) entry which is preliminary data.</text>
</comment>
<accession>A0A5J5GIR8</accession>
<dbReference type="AlphaFoldDB" id="A0A5J5GIR8"/>
<name>A0A5J5GIR8_9RHOB</name>
<feature type="region of interest" description="Disordered" evidence="1">
    <location>
        <begin position="25"/>
        <end position="69"/>
    </location>
</feature>
<dbReference type="Proteomes" id="UP000326554">
    <property type="component" value="Unassembled WGS sequence"/>
</dbReference>
<keyword evidence="3" id="KW-1185">Reference proteome</keyword>
<evidence type="ECO:0000313" key="3">
    <source>
        <dbReference type="Proteomes" id="UP000326554"/>
    </source>
</evidence>
<dbReference type="EMBL" id="VYQE01000003">
    <property type="protein sequence ID" value="KAA9008126.1"/>
    <property type="molecule type" value="Genomic_DNA"/>
</dbReference>
<evidence type="ECO:0000313" key="2">
    <source>
        <dbReference type="EMBL" id="KAA9008126.1"/>
    </source>
</evidence>
<sequence>MIDRLPEFSAKFDDTEYARSRAKKAASARMRAEKVAKSVGESPENVDDAERREQQTYEAPLFREPDQKP</sequence>
<dbReference type="RefSeq" id="WP_150445410.1">
    <property type="nucleotide sequence ID" value="NZ_VYQE01000003.1"/>
</dbReference>
<reference evidence="2 3" key="1">
    <citation type="submission" date="2019-09" db="EMBL/GenBank/DDBJ databases">
        <authorList>
            <person name="Park J.-S."/>
            <person name="Choi H.-J."/>
        </authorList>
    </citation>
    <scope>NUCLEOTIDE SEQUENCE [LARGE SCALE GENOMIC DNA]</scope>
    <source>
        <strain evidence="2 3">176SS1-4</strain>
    </source>
</reference>
<protein>
    <submittedName>
        <fullName evidence="2">Uncharacterized protein</fullName>
    </submittedName>
</protein>
<organism evidence="2 3">
    <name type="scientific">Histidinibacterium aquaticum</name>
    <dbReference type="NCBI Taxonomy" id="2613962"/>
    <lineage>
        <taxon>Bacteria</taxon>
        <taxon>Pseudomonadati</taxon>
        <taxon>Pseudomonadota</taxon>
        <taxon>Alphaproteobacteria</taxon>
        <taxon>Rhodobacterales</taxon>
        <taxon>Paracoccaceae</taxon>
        <taxon>Histidinibacterium</taxon>
    </lineage>
</organism>
<feature type="compositionally biased region" description="Basic and acidic residues" evidence="1">
    <location>
        <begin position="48"/>
        <end position="69"/>
    </location>
</feature>
<gene>
    <name evidence="2" type="ORF">F3S47_11530</name>
</gene>
<evidence type="ECO:0000256" key="1">
    <source>
        <dbReference type="SAM" id="MobiDB-lite"/>
    </source>
</evidence>